<feature type="transmembrane region" description="Helical" evidence="6">
    <location>
        <begin position="76"/>
        <end position="93"/>
    </location>
</feature>
<evidence type="ECO:0000313" key="8">
    <source>
        <dbReference type="Proteomes" id="UP001596445"/>
    </source>
</evidence>
<dbReference type="Proteomes" id="UP001596445">
    <property type="component" value="Unassembled WGS sequence"/>
</dbReference>
<keyword evidence="3 6" id="KW-0812">Transmembrane</keyword>
<feature type="transmembrane region" description="Helical" evidence="6">
    <location>
        <begin position="12"/>
        <end position="29"/>
    </location>
</feature>
<evidence type="ECO:0000256" key="1">
    <source>
        <dbReference type="ARBA" id="ARBA00004651"/>
    </source>
</evidence>
<protein>
    <submittedName>
        <fullName evidence="7">DoxX family protein</fullName>
    </submittedName>
</protein>
<dbReference type="PANTHER" id="PTHR33452:SF1">
    <property type="entry name" value="INNER MEMBRANE PROTEIN YPHA-RELATED"/>
    <property type="match status" value="1"/>
</dbReference>
<keyword evidence="8" id="KW-1185">Reference proteome</keyword>
<dbReference type="GO" id="GO:0005886">
    <property type="term" value="C:plasma membrane"/>
    <property type="evidence" value="ECO:0007669"/>
    <property type="project" value="UniProtKB-SubCell"/>
</dbReference>
<dbReference type="PANTHER" id="PTHR33452">
    <property type="entry name" value="OXIDOREDUCTASE CATD-RELATED"/>
    <property type="match status" value="1"/>
</dbReference>
<dbReference type="AlphaFoldDB" id="A0ABD5W8V4"/>
<keyword evidence="5 6" id="KW-0472">Membrane</keyword>
<feature type="transmembrane region" description="Helical" evidence="6">
    <location>
        <begin position="49"/>
        <end position="69"/>
    </location>
</feature>
<dbReference type="InterPro" id="IPR051907">
    <property type="entry name" value="DoxX-like_oxidoreductase"/>
</dbReference>
<keyword evidence="4 6" id="KW-1133">Transmembrane helix</keyword>
<evidence type="ECO:0000256" key="4">
    <source>
        <dbReference type="ARBA" id="ARBA00022989"/>
    </source>
</evidence>
<evidence type="ECO:0000256" key="2">
    <source>
        <dbReference type="ARBA" id="ARBA00022475"/>
    </source>
</evidence>
<evidence type="ECO:0000256" key="5">
    <source>
        <dbReference type="ARBA" id="ARBA00023136"/>
    </source>
</evidence>
<comment type="subcellular location">
    <subcellularLocation>
        <location evidence="1">Cell membrane</location>
        <topology evidence="1">Multi-pass membrane protein</topology>
    </subcellularLocation>
</comment>
<reference evidence="7 8" key="1">
    <citation type="journal article" date="2019" name="Int. J. Syst. Evol. Microbiol.">
        <title>The Global Catalogue of Microorganisms (GCM) 10K type strain sequencing project: providing services to taxonomists for standard genome sequencing and annotation.</title>
        <authorList>
            <consortium name="The Broad Institute Genomics Platform"/>
            <consortium name="The Broad Institute Genome Sequencing Center for Infectious Disease"/>
            <person name="Wu L."/>
            <person name="Ma J."/>
        </authorList>
    </citation>
    <scope>NUCLEOTIDE SEQUENCE [LARGE SCALE GENOMIC DNA]</scope>
    <source>
        <strain evidence="7 8">JCM 30072</strain>
    </source>
</reference>
<dbReference type="InterPro" id="IPR032808">
    <property type="entry name" value="DoxX"/>
</dbReference>
<evidence type="ECO:0000256" key="3">
    <source>
        <dbReference type="ARBA" id="ARBA00022692"/>
    </source>
</evidence>
<name>A0ABD5W8V4_9EURY</name>
<dbReference type="EMBL" id="JBHSZI010000001">
    <property type="protein sequence ID" value="MFC7059137.1"/>
    <property type="molecule type" value="Genomic_DNA"/>
</dbReference>
<sequence>MSNDASQLSRWTPVIFRVVAVVLTLYPAVRKFTEYAARVDAFEEYGLPFPELAVPFTGVVELVAIVLIGFGIAGRLGAVGLGVGMVVAIAAAGPNPFSVLVLVSSVGIAVLGTGPYSAWDPTLRDLFGRLSGRDRVAAAVEE</sequence>
<gene>
    <name evidence="7" type="ORF">ACFQQG_14305</name>
</gene>
<evidence type="ECO:0000256" key="6">
    <source>
        <dbReference type="SAM" id="Phobius"/>
    </source>
</evidence>
<dbReference type="GeneID" id="76631232"/>
<comment type="caution">
    <text evidence="7">The sequence shown here is derived from an EMBL/GenBank/DDBJ whole genome shotgun (WGS) entry which is preliminary data.</text>
</comment>
<evidence type="ECO:0000313" key="7">
    <source>
        <dbReference type="EMBL" id="MFC7059137.1"/>
    </source>
</evidence>
<feature type="transmembrane region" description="Helical" evidence="6">
    <location>
        <begin position="99"/>
        <end position="119"/>
    </location>
</feature>
<keyword evidence="2" id="KW-1003">Cell membrane</keyword>
<organism evidence="7 8">
    <name type="scientific">Halovenus salina</name>
    <dbReference type="NCBI Taxonomy" id="1510225"/>
    <lineage>
        <taxon>Archaea</taxon>
        <taxon>Methanobacteriati</taxon>
        <taxon>Methanobacteriota</taxon>
        <taxon>Stenosarchaea group</taxon>
        <taxon>Halobacteria</taxon>
        <taxon>Halobacteriales</taxon>
        <taxon>Haloarculaceae</taxon>
        <taxon>Halovenus</taxon>
    </lineage>
</organism>
<dbReference type="Pfam" id="PF07681">
    <property type="entry name" value="DoxX"/>
    <property type="match status" value="1"/>
</dbReference>
<proteinExistence type="predicted"/>
<dbReference type="RefSeq" id="WP_267161871.1">
    <property type="nucleotide sequence ID" value="NZ_CP112972.1"/>
</dbReference>
<accession>A0ABD5W8V4</accession>